<evidence type="ECO:0000313" key="2">
    <source>
        <dbReference type="EMBL" id="TNN82730.1"/>
    </source>
</evidence>
<proteinExistence type="predicted"/>
<sequence length="91" mass="9351">MGLTATESPLSSGPPGARSGSHSVRPASMKVGSGWIQVTAGIQPHSRGGDALVLSVGVFFICELEAEQKKESKRRAAARGVGEEAFLRGGS</sequence>
<gene>
    <name evidence="2" type="ORF">EYF80_006971</name>
</gene>
<evidence type="ECO:0000313" key="3">
    <source>
        <dbReference type="Proteomes" id="UP000314294"/>
    </source>
</evidence>
<protein>
    <submittedName>
        <fullName evidence="2">Uncharacterized protein</fullName>
    </submittedName>
</protein>
<reference evidence="2 3" key="1">
    <citation type="submission" date="2019-03" db="EMBL/GenBank/DDBJ databases">
        <title>First draft genome of Liparis tanakae, snailfish: a comprehensive survey of snailfish specific genes.</title>
        <authorList>
            <person name="Kim W."/>
            <person name="Song I."/>
            <person name="Jeong J.-H."/>
            <person name="Kim D."/>
            <person name="Kim S."/>
            <person name="Ryu S."/>
            <person name="Song J.Y."/>
            <person name="Lee S.K."/>
        </authorList>
    </citation>
    <scope>NUCLEOTIDE SEQUENCE [LARGE SCALE GENOMIC DNA]</scope>
    <source>
        <tissue evidence="2">Muscle</tissue>
    </source>
</reference>
<accession>A0A4Z2IXN3</accession>
<dbReference type="EMBL" id="SRLO01000037">
    <property type="protein sequence ID" value="TNN82730.1"/>
    <property type="molecule type" value="Genomic_DNA"/>
</dbReference>
<dbReference type="Proteomes" id="UP000314294">
    <property type="component" value="Unassembled WGS sequence"/>
</dbReference>
<feature type="compositionally biased region" description="Basic and acidic residues" evidence="1">
    <location>
        <begin position="81"/>
        <end position="91"/>
    </location>
</feature>
<comment type="caution">
    <text evidence="2">The sequence shown here is derived from an EMBL/GenBank/DDBJ whole genome shotgun (WGS) entry which is preliminary data.</text>
</comment>
<keyword evidence="3" id="KW-1185">Reference proteome</keyword>
<feature type="compositionally biased region" description="Polar residues" evidence="1">
    <location>
        <begin position="1"/>
        <end position="11"/>
    </location>
</feature>
<feature type="region of interest" description="Disordered" evidence="1">
    <location>
        <begin position="70"/>
        <end position="91"/>
    </location>
</feature>
<organism evidence="2 3">
    <name type="scientific">Liparis tanakae</name>
    <name type="common">Tanaka's snailfish</name>
    <dbReference type="NCBI Taxonomy" id="230148"/>
    <lineage>
        <taxon>Eukaryota</taxon>
        <taxon>Metazoa</taxon>
        <taxon>Chordata</taxon>
        <taxon>Craniata</taxon>
        <taxon>Vertebrata</taxon>
        <taxon>Euteleostomi</taxon>
        <taxon>Actinopterygii</taxon>
        <taxon>Neopterygii</taxon>
        <taxon>Teleostei</taxon>
        <taxon>Neoteleostei</taxon>
        <taxon>Acanthomorphata</taxon>
        <taxon>Eupercaria</taxon>
        <taxon>Perciformes</taxon>
        <taxon>Cottioidei</taxon>
        <taxon>Cottales</taxon>
        <taxon>Liparidae</taxon>
        <taxon>Liparis</taxon>
    </lineage>
</organism>
<evidence type="ECO:0000256" key="1">
    <source>
        <dbReference type="SAM" id="MobiDB-lite"/>
    </source>
</evidence>
<name>A0A4Z2IXN3_9TELE</name>
<dbReference type="AlphaFoldDB" id="A0A4Z2IXN3"/>
<feature type="region of interest" description="Disordered" evidence="1">
    <location>
        <begin position="1"/>
        <end position="28"/>
    </location>
</feature>